<protein>
    <submittedName>
        <fullName evidence="4">Sugar transferase involved in LPS biosynthesis (Colanic, teichoic acid)</fullName>
    </submittedName>
</protein>
<feature type="compositionally biased region" description="Basic and acidic residues" evidence="2">
    <location>
        <begin position="209"/>
        <end position="220"/>
    </location>
</feature>
<dbReference type="STRING" id="185761.SAMN05660282_01356"/>
<dbReference type="Proteomes" id="UP000199065">
    <property type="component" value="Unassembled WGS sequence"/>
</dbReference>
<dbReference type="PANTHER" id="PTHR30576:SF8">
    <property type="entry name" value="UNDECAPRENYL-PHOSPHATE GALACTOSE PHOSPHOTRANSFERASE"/>
    <property type="match status" value="1"/>
</dbReference>
<evidence type="ECO:0000256" key="2">
    <source>
        <dbReference type="SAM" id="MobiDB-lite"/>
    </source>
</evidence>
<comment type="similarity">
    <text evidence="1">Belongs to the bacterial sugar transferase family.</text>
</comment>
<evidence type="ECO:0000256" key="1">
    <source>
        <dbReference type="ARBA" id="ARBA00006464"/>
    </source>
</evidence>
<dbReference type="RefSeq" id="WP_092285748.1">
    <property type="nucleotide sequence ID" value="NZ_FOPJ01000007.1"/>
</dbReference>
<feature type="domain" description="Bacterial sugar transferase" evidence="3">
    <location>
        <begin position="8"/>
        <end position="182"/>
    </location>
</feature>
<organism evidence="4 5">
    <name type="scientific">Corynebacterium spheniscorum</name>
    <dbReference type="NCBI Taxonomy" id="185761"/>
    <lineage>
        <taxon>Bacteria</taxon>
        <taxon>Bacillati</taxon>
        <taxon>Actinomycetota</taxon>
        <taxon>Actinomycetes</taxon>
        <taxon>Mycobacteriales</taxon>
        <taxon>Corynebacteriaceae</taxon>
        <taxon>Corynebacterium</taxon>
    </lineage>
</organism>
<keyword evidence="5" id="KW-1185">Reference proteome</keyword>
<dbReference type="AlphaFoldDB" id="A0A1I2TCA0"/>
<name>A0A1I2TCA0_9CORY</name>
<keyword evidence="4" id="KW-0808">Transferase</keyword>
<feature type="region of interest" description="Disordered" evidence="2">
    <location>
        <begin position="200"/>
        <end position="220"/>
    </location>
</feature>
<dbReference type="EMBL" id="FOPJ01000007">
    <property type="protein sequence ID" value="SFG60216.1"/>
    <property type="molecule type" value="Genomic_DNA"/>
</dbReference>
<dbReference type="GO" id="GO:0016780">
    <property type="term" value="F:phosphotransferase activity, for other substituted phosphate groups"/>
    <property type="evidence" value="ECO:0007669"/>
    <property type="project" value="TreeGrafter"/>
</dbReference>
<evidence type="ECO:0000259" key="3">
    <source>
        <dbReference type="Pfam" id="PF02397"/>
    </source>
</evidence>
<sequence>MSLYEKTKRAFDVLSASALFVVTLPIQIPTAVAIAATMGRPVLFRQERAGKNGEPFKMMKFRSMHDVDPARGRVDDASRLTGLGKFIRATSIDELPTLVNIIRGDMSVVGPRPLYMRYLERYNEHQARRQEVRPGLTGLAQVSGRNGLDWEKRFDLDVYYVDHRSIPLDLKILWRTVAVVLKREGISEEGHVTMTEFMGNEPTATTTEPEAKPVVEDKKS</sequence>
<dbReference type="OrthoDB" id="9808602at2"/>
<dbReference type="PANTHER" id="PTHR30576">
    <property type="entry name" value="COLANIC BIOSYNTHESIS UDP-GLUCOSE LIPID CARRIER TRANSFERASE"/>
    <property type="match status" value="1"/>
</dbReference>
<proteinExistence type="inferred from homology"/>
<reference evidence="4 5" key="1">
    <citation type="submission" date="2016-10" db="EMBL/GenBank/DDBJ databases">
        <authorList>
            <person name="de Groot N.N."/>
        </authorList>
    </citation>
    <scope>NUCLEOTIDE SEQUENCE [LARGE SCALE GENOMIC DNA]</scope>
    <source>
        <strain>J11</strain>
        <strain evidence="5">PG 39</strain>
    </source>
</reference>
<dbReference type="Pfam" id="PF02397">
    <property type="entry name" value="Bac_transf"/>
    <property type="match status" value="1"/>
</dbReference>
<gene>
    <name evidence="4" type="ORF">SAMN05660282_01356</name>
</gene>
<evidence type="ECO:0000313" key="5">
    <source>
        <dbReference type="Proteomes" id="UP000199065"/>
    </source>
</evidence>
<accession>A0A1I2TCA0</accession>
<evidence type="ECO:0000313" key="4">
    <source>
        <dbReference type="EMBL" id="SFG60216.1"/>
    </source>
</evidence>
<dbReference type="InterPro" id="IPR003362">
    <property type="entry name" value="Bact_transf"/>
</dbReference>